<feature type="compositionally biased region" description="Basic and acidic residues" evidence="1">
    <location>
        <begin position="161"/>
        <end position="173"/>
    </location>
</feature>
<reference evidence="3 4" key="1">
    <citation type="submission" date="2017-02" db="EMBL/GenBank/DDBJ databases">
        <title>The new phylogeny of genus Mycobacterium.</title>
        <authorList>
            <person name="Tortoli E."/>
            <person name="Trovato A."/>
            <person name="Cirillo D.M."/>
        </authorList>
    </citation>
    <scope>NUCLEOTIDE SEQUENCE [LARGE SCALE GENOMIC DNA]</scope>
    <source>
        <strain evidence="3 4">IP1130001</strain>
    </source>
</reference>
<accession>A0ABX3SRI3</accession>
<sequence>MMAAPVNADPSPSDRNTVYLRTLQLFGLYLSRDDAFAQGVAVCLVSDEPGKTLADVVTQVVAMHPTWTRIDAQHFVGAAEERYCPGKLPGGAQRPVCGPEETPAASFGAVDLRVGNGRPRTDTALRDYDIAGGLVGRPVEPALDPTDQRHARTVEQPALLRDPRRPSADRTADPVEAMF</sequence>
<evidence type="ECO:0000256" key="1">
    <source>
        <dbReference type="SAM" id="MobiDB-lite"/>
    </source>
</evidence>
<feature type="region of interest" description="Disordered" evidence="1">
    <location>
        <begin position="138"/>
        <end position="179"/>
    </location>
</feature>
<dbReference type="EMBL" id="MVHV01000017">
    <property type="protein sequence ID" value="ORA80432.1"/>
    <property type="molecule type" value="Genomic_DNA"/>
</dbReference>
<gene>
    <name evidence="3" type="ORF">BST29_16570</name>
</gene>
<evidence type="ECO:0000313" key="4">
    <source>
        <dbReference type="Proteomes" id="UP000243140"/>
    </source>
</evidence>
<protein>
    <recommendedName>
        <fullName evidence="2">DUF732 domain-containing protein</fullName>
    </recommendedName>
</protein>
<dbReference type="Pfam" id="PF05305">
    <property type="entry name" value="DUF732"/>
    <property type="match status" value="1"/>
</dbReference>
<keyword evidence="4" id="KW-1185">Reference proteome</keyword>
<evidence type="ECO:0000313" key="3">
    <source>
        <dbReference type="EMBL" id="ORA80432.1"/>
    </source>
</evidence>
<name>A0ABX3SRI3_MYCMA</name>
<dbReference type="InterPro" id="IPR007969">
    <property type="entry name" value="DUF732"/>
</dbReference>
<feature type="domain" description="DUF732" evidence="2">
    <location>
        <begin position="16"/>
        <end position="85"/>
    </location>
</feature>
<dbReference type="Proteomes" id="UP000243140">
    <property type="component" value="Unassembled WGS sequence"/>
</dbReference>
<comment type="caution">
    <text evidence="3">The sequence shown here is derived from an EMBL/GenBank/DDBJ whole genome shotgun (WGS) entry which is preliminary data.</text>
</comment>
<evidence type="ECO:0000259" key="2">
    <source>
        <dbReference type="Pfam" id="PF05305"/>
    </source>
</evidence>
<organism evidence="3 4">
    <name type="scientific">Mycobacterium malmoense</name>
    <dbReference type="NCBI Taxonomy" id="1780"/>
    <lineage>
        <taxon>Bacteria</taxon>
        <taxon>Bacillati</taxon>
        <taxon>Actinomycetota</taxon>
        <taxon>Actinomycetes</taxon>
        <taxon>Mycobacteriales</taxon>
        <taxon>Mycobacteriaceae</taxon>
        <taxon>Mycobacterium</taxon>
    </lineage>
</organism>
<proteinExistence type="predicted"/>